<feature type="domain" description="HTH arsR-type" evidence="1">
    <location>
        <begin position="3"/>
        <end position="97"/>
    </location>
</feature>
<dbReference type="CDD" id="cd00090">
    <property type="entry name" value="HTH_ARSR"/>
    <property type="match status" value="1"/>
</dbReference>
<dbReference type="PANTHER" id="PTHR38600">
    <property type="entry name" value="TRANSCRIPTIONAL REGULATORY PROTEIN"/>
    <property type="match status" value="1"/>
</dbReference>
<dbReference type="RefSeq" id="WP_345378887.1">
    <property type="nucleotide sequence ID" value="NZ_BAABIC010000003.1"/>
</dbReference>
<accession>A0ABP8W536</accession>
<organism evidence="2 3">
    <name type="scientific">Pseudonocardia yuanmonensis</name>
    <dbReference type="NCBI Taxonomy" id="1095914"/>
    <lineage>
        <taxon>Bacteria</taxon>
        <taxon>Bacillati</taxon>
        <taxon>Actinomycetota</taxon>
        <taxon>Actinomycetes</taxon>
        <taxon>Pseudonocardiales</taxon>
        <taxon>Pseudonocardiaceae</taxon>
        <taxon>Pseudonocardia</taxon>
    </lineage>
</organism>
<evidence type="ECO:0000259" key="1">
    <source>
        <dbReference type="PROSITE" id="PS50987"/>
    </source>
</evidence>
<dbReference type="SMART" id="SM00418">
    <property type="entry name" value="HTH_ARSR"/>
    <property type="match status" value="1"/>
</dbReference>
<dbReference type="PROSITE" id="PS50987">
    <property type="entry name" value="HTH_ARSR_2"/>
    <property type="match status" value="1"/>
</dbReference>
<dbReference type="PANTHER" id="PTHR38600:SF2">
    <property type="entry name" value="SLL0088 PROTEIN"/>
    <property type="match status" value="1"/>
</dbReference>
<evidence type="ECO:0000313" key="2">
    <source>
        <dbReference type="EMBL" id="GAA4680283.1"/>
    </source>
</evidence>
<reference evidence="3" key="1">
    <citation type="journal article" date="2019" name="Int. J. Syst. Evol. Microbiol.">
        <title>The Global Catalogue of Microorganisms (GCM) 10K type strain sequencing project: providing services to taxonomists for standard genome sequencing and annotation.</title>
        <authorList>
            <consortium name="The Broad Institute Genomics Platform"/>
            <consortium name="The Broad Institute Genome Sequencing Center for Infectious Disease"/>
            <person name="Wu L."/>
            <person name="Ma J."/>
        </authorList>
    </citation>
    <scope>NUCLEOTIDE SEQUENCE [LARGE SCALE GENOMIC DNA]</scope>
    <source>
        <strain evidence="3">JCM 18055</strain>
    </source>
</reference>
<dbReference type="InterPro" id="IPR036388">
    <property type="entry name" value="WH-like_DNA-bd_sf"/>
</dbReference>
<evidence type="ECO:0000313" key="3">
    <source>
        <dbReference type="Proteomes" id="UP001500325"/>
    </source>
</evidence>
<dbReference type="EMBL" id="BAABIC010000003">
    <property type="protein sequence ID" value="GAA4680283.1"/>
    <property type="molecule type" value="Genomic_DNA"/>
</dbReference>
<protein>
    <submittedName>
        <fullName evidence="2">Metalloregulator ArsR/SmtB family transcription factor</fullName>
    </submittedName>
</protein>
<dbReference type="SUPFAM" id="SSF46785">
    <property type="entry name" value="Winged helix' DNA-binding domain"/>
    <property type="match status" value="1"/>
</dbReference>
<keyword evidence="3" id="KW-1185">Reference proteome</keyword>
<dbReference type="Proteomes" id="UP001500325">
    <property type="component" value="Unassembled WGS sequence"/>
</dbReference>
<comment type="caution">
    <text evidence="2">The sequence shown here is derived from an EMBL/GenBank/DDBJ whole genome shotgun (WGS) entry which is preliminary data.</text>
</comment>
<gene>
    <name evidence="2" type="ORF">GCM10023215_12080</name>
</gene>
<dbReference type="InterPro" id="IPR011991">
    <property type="entry name" value="ArsR-like_HTH"/>
</dbReference>
<dbReference type="InterPro" id="IPR001845">
    <property type="entry name" value="HTH_ArsR_DNA-bd_dom"/>
</dbReference>
<dbReference type="Gene3D" id="1.10.10.10">
    <property type="entry name" value="Winged helix-like DNA-binding domain superfamily/Winged helix DNA-binding domain"/>
    <property type="match status" value="1"/>
</dbReference>
<dbReference type="InterPro" id="IPR036390">
    <property type="entry name" value="WH_DNA-bd_sf"/>
</dbReference>
<sequence length="125" mass="14290">MVVRGLSPDEVDRIFRGLADATRRDIVEQVLREAQSISTLARRYDMSFAAVQKHVAVLERAALVTKQRRGREQLVHGNPEALQRAARLLADYERIWRHRVRVIEDILAEDAPGGDPQNPEERTEP</sequence>
<dbReference type="Pfam" id="PF12840">
    <property type="entry name" value="HTH_20"/>
    <property type="match status" value="1"/>
</dbReference>
<proteinExistence type="predicted"/>
<name>A0ABP8W536_9PSEU</name>